<keyword evidence="10" id="KW-1185">Reference proteome</keyword>
<keyword evidence="9" id="KW-0378">Hydrolase</keyword>
<evidence type="ECO:0000256" key="2">
    <source>
        <dbReference type="ARBA" id="ARBA00005495"/>
    </source>
</evidence>
<dbReference type="PROSITE" id="PS51891">
    <property type="entry name" value="CENP_V_GFA"/>
    <property type="match status" value="1"/>
</dbReference>
<dbReference type="OrthoDB" id="9970124at2759"/>
<dbReference type="STRING" id="1882483.A0A317XXD0"/>
<comment type="subcellular location">
    <subcellularLocation>
        <location evidence="1">Cell membrane</location>
        <topology evidence="1">Lipid-anchor</topology>
        <topology evidence="1">GPI-anchor</topology>
    </subcellularLocation>
</comment>
<dbReference type="InterPro" id="IPR011057">
    <property type="entry name" value="Mss4-like_sf"/>
</dbReference>
<dbReference type="Gene3D" id="3.90.1590.10">
    <property type="entry name" value="glutathione-dependent formaldehyde- activating enzyme (gfa)"/>
    <property type="match status" value="1"/>
</dbReference>
<evidence type="ECO:0000259" key="8">
    <source>
        <dbReference type="PROSITE" id="PS51891"/>
    </source>
</evidence>
<organism evidence="9 10">
    <name type="scientific">Testicularia cyperi</name>
    <dbReference type="NCBI Taxonomy" id="1882483"/>
    <lineage>
        <taxon>Eukaryota</taxon>
        <taxon>Fungi</taxon>
        <taxon>Dikarya</taxon>
        <taxon>Basidiomycota</taxon>
        <taxon>Ustilaginomycotina</taxon>
        <taxon>Ustilaginomycetes</taxon>
        <taxon>Ustilaginales</taxon>
        <taxon>Anthracoideaceae</taxon>
        <taxon>Testicularia</taxon>
    </lineage>
</organism>
<dbReference type="GO" id="GO:0016810">
    <property type="term" value="F:hydrolase activity, acting on carbon-nitrogen (but not peptide) bonds"/>
    <property type="evidence" value="ECO:0007669"/>
    <property type="project" value="InterPro"/>
</dbReference>
<comment type="similarity">
    <text evidence="2">Belongs to the Gfa family.</text>
</comment>
<evidence type="ECO:0000256" key="1">
    <source>
        <dbReference type="ARBA" id="ARBA00004609"/>
    </source>
</evidence>
<evidence type="ECO:0000313" key="9">
    <source>
        <dbReference type="EMBL" id="PWZ02924.1"/>
    </source>
</evidence>
<feature type="domain" description="NodB homology" evidence="7">
    <location>
        <begin position="260"/>
        <end position="495"/>
    </location>
</feature>
<dbReference type="SUPFAM" id="SSF51316">
    <property type="entry name" value="Mss4-like"/>
    <property type="match status" value="1"/>
</dbReference>
<sequence>MPSLRGHCACGSLEYQLEAAAENLKLSAYCHCTRCQRLNGAPYIWTTHWTKNAVSWSTSSSSSAVSTSEHAETVKRVLGSQVTSAELYESVAGRKFKIRCANCGTPMGSWSEPKQQWSIWPSTLERPNGDKSGLEGTESFQPTAHQFYGAWRMVTVRDDLPKFLGYPNESPQVDRDAQPLPANFSTSVYNPHDPRDMVGYGRILPHPKWPGNARIAVSFVLNYEEGGENLTLNGDPAAELYLTEYGAANGSKPPTGVRNLSVESAYEFGSHRGFWRVLDLFQRNNMRFTSWSVGRAVEQNPEAVKAMEAAGCEVASHSYRWFDHSLMSPEEERVHIQSAVRAIKDASSKSREPRGWYTGRQSINTRRLVYEVYKEMGLENELYDSDAYDEDLPYWVPAPDGTPNKHLLVIPYTLDNNDMKFAITPGFFNSESFSSYLIDAFETLVAETDLPDSNPNSVPKMMSIGLHCRVVGRPGRFQGLQKFINHIQARHAQLTQDASGKGGVWVATREEIANHWRTHHPPPSNK</sequence>
<name>A0A317XXD0_9BASI</name>
<dbReference type="InterPro" id="IPR011330">
    <property type="entry name" value="Glyco_hydro/deAcase_b/a-brl"/>
</dbReference>
<dbReference type="InParanoid" id="A0A317XXD0"/>
<keyword evidence="6" id="KW-0449">Lipoprotein</keyword>
<dbReference type="GO" id="GO:0098552">
    <property type="term" value="C:side of membrane"/>
    <property type="evidence" value="ECO:0007669"/>
    <property type="project" value="UniProtKB-KW"/>
</dbReference>
<evidence type="ECO:0000256" key="4">
    <source>
        <dbReference type="ARBA" id="ARBA00022723"/>
    </source>
</evidence>
<gene>
    <name evidence="9" type="ORF">BCV70DRAFT_197174</name>
</gene>
<dbReference type="AlphaFoldDB" id="A0A317XXD0"/>
<dbReference type="InterPro" id="IPR002509">
    <property type="entry name" value="NODB_dom"/>
</dbReference>
<keyword evidence="3" id="KW-0325">Glycoprotein</keyword>
<evidence type="ECO:0000313" key="10">
    <source>
        <dbReference type="Proteomes" id="UP000246740"/>
    </source>
</evidence>
<proteinExistence type="inferred from homology"/>
<reference evidence="9 10" key="1">
    <citation type="journal article" date="2018" name="Mol. Biol. Evol.">
        <title>Broad Genomic Sampling Reveals a Smut Pathogenic Ancestry of the Fungal Clade Ustilaginomycotina.</title>
        <authorList>
            <person name="Kijpornyongpan T."/>
            <person name="Mondo S.J."/>
            <person name="Barry K."/>
            <person name="Sandor L."/>
            <person name="Lee J."/>
            <person name="Lipzen A."/>
            <person name="Pangilinan J."/>
            <person name="LaButti K."/>
            <person name="Hainaut M."/>
            <person name="Henrissat B."/>
            <person name="Grigoriev I.V."/>
            <person name="Spatafora J.W."/>
            <person name="Aime M.C."/>
        </authorList>
    </citation>
    <scope>NUCLEOTIDE SEQUENCE [LARGE SCALE GENOMIC DNA]</scope>
    <source>
        <strain evidence="9 10">MCA 3645</strain>
    </source>
</reference>
<dbReference type="GO" id="GO:0005886">
    <property type="term" value="C:plasma membrane"/>
    <property type="evidence" value="ECO:0007669"/>
    <property type="project" value="UniProtKB-SubCell"/>
</dbReference>
<keyword evidence="3" id="KW-0336">GPI-anchor</keyword>
<dbReference type="PANTHER" id="PTHR43123:SF1">
    <property type="entry name" value="POLYSACCHARIDE DEACETYLASE-RELATED"/>
    <property type="match status" value="1"/>
</dbReference>
<dbReference type="InterPro" id="IPR006913">
    <property type="entry name" value="CENP-V/GFA"/>
</dbReference>
<dbReference type="GO" id="GO:0005975">
    <property type="term" value="P:carbohydrate metabolic process"/>
    <property type="evidence" value="ECO:0007669"/>
    <property type="project" value="InterPro"/>
</dbReference>
<dbReference type="Proteomes" id="UP000246740">
    <property type="component" value="Unassembled WGS sequence"/>
</dbReference>
<dbReference type="GO" id="GO:0046872">
    <property type="term" value="F:metal ion binding"/>
    <property type="evidence" value="ECO:0007669"/>
    <property type="project" value="UniProtKB-KW"/>
</dbReference>
<dbReference type="PANTHER" id="PTHR43123">
    <property type="entry name" value="POLYSACCHARIDE DEACETYLASE-RELATED"/>
    <property type="match status" value="1"/>
</dbReference>
<keyword evidence="4" id="KW-0479">Metal-binding</keyword>
<dbReference type="EMBL" id="KZ819188">
    <property type="protein sequence ID" value="PWZ02924.1"/>
    <property type="molecule type" value="Genomic_DNA"/>
</dbReference>
<dbReference type="Gene3D" id="3.20.20.370">
    <property type="entry name" value="Glycoside hydrolase/deacetylase"/>
    <property type="match status" value="1"/>
</dbReference>
<dbReference type="Pfam" id="PF04828">
    <property type="entry name" value="GFA"/>
    <property type="match status" value="1"/>
</dbReference>
<protein>
    <submittedName>
        <fullName evidence="9">Glycoside hydrolase/deacetylase</fullName>
    </submittedName>
</protein>
<keyword evidence="5" id="KW-0862">Zinc</keyword>
<evidence type="ECO:0000256" key="5">
    <source>
        <dbReference type="ARBA" id="ARBA00022833"/>
    </source>
</evidence>
<dbReference type="Pfam" id="PF01522">
    <property type="entry name" value="Polysacc_deac_1"/>
    <property type="match status" value="1"/>
</dbReference>
<accession>A0A317XXD0</accession>
<feature type="domain" description="CENP-V/GFA" evidence="8">
    <location>
        <begin position="4"/>
        <end position="149"/>
    </location>
</feature>
<keyword evidence="3" id="KW-0472">Membrane</keyword>
<dbReference type="PROSITE" id="PS51677">
    <property type="entry name" value="NODB"/>
    <property type="match status" value="1"/>
</dbReference>
<evidence type="ECO:0000259" key="7">
    <source>
        <dbReference type="PROSITE" id="PS51677"/>
    </source>
</evidence>
<dbReference type="SUPFAM" id="SSF88713">
    <property type="entry name" value="Glycoside hydrolase/deacetylase"/>
    <property type="match status" value="1"/>
</dbReference>
<evidence type="ECO:0000256" key="3">
    <source>
        <dbReference type="ARBA" id="ARBA00022622"/>
    </source>
</evidence>
<dbReference type="GO" id="GO:0016846">
    <property type="term" value="F:carbon-sulfur lyase activity"/>
    <property type="evidence" value="ECO:0007669"/>
    <property type="project" value="InterPro"/>
</dbReference>
<evidence type="ECO:0000256" key="6">
    <source>
        <dbReference type="ARBA" id="ARBA00023288"/>
    </source>
</evidence>